<organism evidence="2 3">
    <name type="scientific">Dactylosporangium maewongense</name>
    <dbReference type="NCBI Taxonomy" id="634393"/>
    <lineage>
        <taxon>Bacteria</taxon>
        <taxon>Bacillati</taxon>
        <taxon>Actinomycetota</taxon>
        <taxon>Actinomycetes</taxon>
        <taxon>Micromonosporales</taxon>
        <taxon>Micromonosporaceae</taxon>
        <taxon>Dactylosporangium</taxon>
    </lineage>
</organism>
<feature type="transmembrane region" description="Helical" evidence="1">
    <location>
        <begin position="224"/>
        <end position="248"/>
    </location>
</feature>
<feature type="transmembrane region" description="Helical" evidence="1">
    <location>
        <begin position="385"/>
        <end position="404"/>
    </location>
</feature>
<keyword evidence="3" id="KW-1185">Reference proteome</keyword>
<accession>A0ABN2BWV8</accession>
<feature type="transmembrane region" description="Helical" evidence="1">
    <location>
        <begin position="340"/>
        <end position="365"/>
    </location>
</feature>
<evidence type="ECO:0000313" key="3">
    <source>
        <dbReference type="Proteomes" id="UP001501470"/>
    </source>
</evidence>
<reference evidence="2 3" key="1">
    <citation type="journal article" date="2019" name="Int. J. Syst. Evol. Microbiol.">
        <title>The Global Catalogue of Microorganisms (GCM) 10K type strain sequencing project: providing services to taxonomists for standard genome sequencing and annotation.</title>
        <authorList>
            <consortium name="The Broad Institute Genomics Platform"/>
            <consortium name="The Broad Institute Genome Sequencing Center for Infectious Disease"/>
            <person name="Wu L."/>
            <person name="Ma J."/>
        </authorList>
    </citation>
    <scope>NUCLEOTIDE SEQUENCE [LARGE SCALE GENOMIC DNA]</scope>
    <source>
        <strain evidence="2 3">JCM 15933</strain>
    </source>
</reference>
<dbReference type="EMBL" id="BAAAQD010000020">
    <property type="protein sequence ID" value="GAA1548059.1"/>
    <property type="molecule type" value="Genomic_DNA"/>
</dbReference>
<feature type="transmembrane region" description="Helical" evidence="1">
    <location>
        <begin position="162"/>
        <end position="180"/>
    </location>
</feature>
<evidence type="ECO:0000256" key="1">
    <source>
        <dbReference type="SAM" id="Phobius"/>
    </source>
</evidence>
<keyword evidence="1" id="KW-1133">Transmembrane helix</keyword>
<gene>
    <name evidence="2" type="ORF">GCM10009827_080440</name>
</gene>
<protein>
    <recommendedName>
        <fullName evidence="4">Peptidase M50</fullName>
    </recommendedName>
</protein>
<comment type="caution">
    <text evidence="2">The sequence shown here is derived from an EMBL/GenBank/DDBJ whole genome shotgun (WGS) entry which is preliminary data.</text>
</comment>
<dbReference type="Proteomes" id="UP001501470">
    <property type="component" value="Unassembled WGS sequence"/>
</dbReference>
<name>A0ABN2BWV8_9ACTN</name>
<evidence type="ECO:0000313" key="2">
    <source>
        <dbReference type="EMBL" id="GAA1548059.1"/>
    </source>
</evidence>
<sequence>MTQLRAPYNADTTVAVLPFQRRPEGDEIVIGDPSRGAFLALPKDGVDLLDWLAAGDTVGEAARRYESRYHETPDMEDFLAVMTAEGFIAGDRPREEPHHHGPKGRRLRKVSLDWISPAVARRLTSAPVLAACLLLIGGATAIMLADLSLFPSTEVLLYPHGNFAVLSLTVLALTLGATFLHELAHATVARAAGVPVTLGISNLMYVMVAQTDISGLRMASKGRLFLAFLAGSIVDLVSASLLVLTLFADRHGVIAMAPVGREFVGALLLSYVFRVFFQCFFYLRTDLYYLVSTALNCRNLMSDTETMLRNGVLRLIGKRAHVTDQSGISRRERTAIRTYSVFYIVGRGFAVMTLLTVFVPIMATVVTEFITWTSGGRSHLTPLDFVLILVLMLGVYGVGVVMWVRGLIRGLVKFGRTVRA</sequence>
<evidence type="ECO:0008006" key="4">
    <source>
        <dbReference type="Google" id="ProtNLM"/>
    </source>
</evidence>
<proteinExistence type="predicted"/>
<keyword evidence="1" id="KW-0472">Membrane</keyword>
<keyword evidence="1" id="KW-0812">Transmembrane</keyword>
<dbReference type="RefSeq" id="WP_344508679.1">
    <property type="nucleotide sequence ID" value="NZ_BAAAQD010000020.1"/>
</dbReference>
<feature type="transmembrane region" description="Helical" evidence="1">
    <location>
        <begin position="128"/>
        <end position="150"/>
    </location>
</feature>